<evidence type="ECO:0000256" key="7">
    <source>
        <dbReference type="ARBA" id="ARBA00022927"/>
    </source>
</evidence>
<keyword evidence="8" id="KW-1133">Transmembrane helix</keyword>
<proteinExistence type="inferred from homology"/>
<keyword evidence="7" id="KW-0653">Protein transport</keyword>
<evidence type="ECO:0000256" key="2">
    <source>
        <dbReference type="ARBA" id="ARBA00007246"/>
    </source>
</evidence>
<protein>
    <recommendedName>
        <fullName evidence="10">Type II secretion system protein K</fullName>
    </recommendedName>
</protein>
<dbReference type="NCBIfam" id="NF037980">
    <property type="entry name" value="T2SS_GspK"/>
    <property type="match status" value="1"/>
</dbReference>
<evidence type="ECO:0000256" key="3">
    <source>
        <dbReference type="ARBA" id="ARBA00022448"/>
    </source>
</evidence>
<dbReference type="InterPro" id="IPR049179">
    <property type="entry name" value="T2SSK_SAM-like_2nd"/>
</dbReference>
<keyword evidence="14" id="KW-1185">Reference proteome</keyword>
<evidence type="ECO:0000256" key="8">
    <source>
        <dbReference type="ARBA" id="ARBA00022989"/>
    </source>
</evidence>
<dbReference type="InterPro" id="IPR045584">
    <property type="entry name" value="Pilin-like"/>
</dbReference>
<reference evidence="13 14" key="1">
    <citation type="submission" date="2023-03" db="EMBL/GenBank/DDBJ databases">
        <title>Novosphingobium cyanobacteriorum sp. nov., isolated from a eutrophic reservoir during the Microcystis bloom period.</title>
        <authorList>
            <person name="Kang M."/>
            <person name="Le V."/>
            <person name="Ko S.-R."/>
            <person name="Lee S.-A."/>
            <person name="Ahn C.-Y."/>
        </authorList>
    </citation>
    <scope>NUCLEOTIDE SEQUENCE [LARGE SCALE GENOMIC DNA]</scope>
    <source>
        <strain evidence="13 14">HBC54</strain>
    </source>
</reference>
<dbReference type="PANTHER" id="PTHR38831:SF1">
    <property type="entry name" value="TYPE II SECRETION SYSTEM PROTEIN K-RELATED"/>
    <property type="match status" value="1"/>
</dbReference>
<dbReference type="Pfam" id="PF21687">
    <property type="entry name" value="T2SSK_1st"/>
    <property type="match status" value="1"/>
</dbReference>
<keyword evidence="3 10" id="KW-0813">Transport</keyword>
<accession>A0ABT6CLR2</accession>
<comment type="subcellular location">
    <subcellularLocation>
        <location evidence="1 10">Cell inner membrane</location>
    </subcellularLocation>
</comment>
<dbReference type="InterPro" id="IPR005628">
    <property type="entry name" value="GspK"/>
</dbReference>
<dbReference type="SUPFAM" id="SSF158544">
    <property type="entry name" value="GspK insert domain-like"/>
    <property type="match status" value="2"/>
</dbReference>
<keyword evidence="9 10" id="KW-0472">Membrane</keyword>
<dbReference type="Proteomes" id="UP001222770">
    <property type="component" value="Unassembled WGS sequence"/>
</dbReference>
<evidence type="ECO:0000256" key="9">
    <source>
        <dbReference type="ARBA" id="ARBA00023136"/>
    </source>
</evidence>
<dbReference type="EMBL" id="JAROCY010000017">
    <property type="protein sequence ID" value="MDF8334859.1"/>
    <property type="molecule type" value="Genomic_DNA"/>
</dbReference>
<organism evidence="13 14">
    <name type="scientific">Novosphingobium cyanobacteriorum</name>
    <dbReference type="NCBI Taxonomy" id="3024215"/>
    <lineage>
        <taxon>Bacteria</taxon>
        <taxon>Pseudomonadati</taxon>
        <taxon>Pseudomonadota</taxon>
        <taxon>Alphaproteobacteria</taxon>
        <taxon>Sphingomonadales</taxon>
        <taxon>Sphingomonadaceae</taxon>
        <taxon>Novosphingobium</taxon>
    </lineage>
</organism>
<dbReference type="Gene3D" id="3.30.1300.30">
    <property type="entry name" value="GSPII I/J protein-like"/>
    <property type="match status" value="1"/>
</dbReference>
<evidence type="ECO:0000256" key="5">
    <source>
        <dbReference type="ARBA" id="ARBA00022519"/>
    </source>
</evidence>
<evidence type="ECO:0000256" key="4">
    <source>
        <dbReference type="ARBA" id="ARBA00022475"/>
    </source>
</evidence>
<evidence type="ECO:0000259" key="12">
    <source>
        <dbReference type="Pfam" id="PF21687"/>
    </source>
</evidence>
<dbReference type="Pfam" id="PF03934">
    <property type="entry name" value="T2SSK"/>
    <property type="match status" value="1"/>
</dbReference>
<sequence length="325" mass="34686">MTIRHTERGAALLSVLLLVAVMAVIAAVMLERLNLATRLAANAQAMTQARLAVASAETLAMAQVKTLVDADPRVTVDRSGLLGRPLPLPLGQATVELRIEDSGNCFNVNSLVQQDADGVLALRPIALDQLRALLATLAVPSAEAIHLSDAMADWIDSDDSPAPNGAEDGWYRAQPVPYRTAGRLVVDVSELRAVKGMTPQIYERLRPWVCALPSPELSPLNINTLRPDQARLLTMLAPQAMSVDRARALITGRPAQGYADTAGLLQASGSAGGLPPGQVQVRSRWFLLDAVARVDRISVQERALLDVGLSPPRIAARSWGGADSR</sequence>
<comment type="similarity">
    <text evidence="2 10">Belongs to the GSP K family.</text>
</comment>
<dbReference type="SUPFAM" id="SSF54523">
    <property type="entry name" value="Pili subunits"/>
    <property type="match status" value="1"/>
</dbReference>
<evidence type="ECO:0000256" key="1">
    <source>
        <dbReference type="ARBA" id="ARBA00004533"/>
    </source>
</evidence>
<comment type="caution">
    <text evidence="13">The sequence shown here is derived from an EMBL/GenBank/DDBJ whole genome shotgun (WGS) entry which is preliminary data.</text>
</comment>
<keyword evidence="4 10" id="KW-1003">Cell membrane</keyword>
<name>A0ABT6CLR2_9SPHN</name>
<feature type="domain" description="T2SS protein K second SAM-like" evidence="11">
    <location>
        <begin position="220"/>
        <end position="273"/>
    </location>
</feature>
<gene>
    <name evidence="13" type="primary">gspK</name>
    <name evidence="13" type="ORF">POM99_16750</name>
</gene>
<dbReference type="Gene3D" id="1.10.40.60">
    <property type="entry name" value="EpsJ-like"/>
    <property type="match status" value="2"/>
</dbReference>
<dbReference type="RefSeq" id="WP_277279630.1">
    <property type="nucleotide sequence ID" value="NZ_JAROCY010000017.1"/>
</dbReference>
<feature type="domain" description="T2SS protein K first SAM-like" evidence="12">
    <location>
        <begin position="104"/>
        <end position="213"/>
    </location>
</feature>
<dbReference type="InterPro" id="IPR038072">
    <property type="entry name" value="GspK_central_sf"/>
</dbReference>
<evidence type="ECO:0000256" key="10">
    <source>
        <dbReference type="PIRNR" id="PIRNR002786"/>
    </source>
</evidence>
<evidence type="ECO:0000313" key="14">
    <source>
        <dbReference type="Proteomes" id="UP001222770"/>
    </source>
</evidence>
<dbReference type="InterPro" id="IPR049031">
    <property type="entry name" value="T2SSK_SAM-like_1st"/>
</dbReference>
<dbReference type="PANTHER" id="PTHR38831">
    <property type="entry name" value="TYPE II SECRETION SYSTEM PROTEIN K"/>
    <property type="match status" value="1"/>
</dbReference>
<evidence type="ECO:0000313" key="13">
    <source>
        <dbReference type="EMBL" id="MDF8334859.1"/>
    </source>
</evidence>
<evidence type="ECO:0000256" key="6">
    <source>
        <dbReference type="ARBA" id="ARBA00022692"/>
    </source>
</evidence>
<keyword evidence="5 10" id="KW-0997">Cell inner membrane</keyword>
<dbReference type="PIRSF" id="PIRSF002786">
    <property type="entry name" value="XcpX"/>
    <property type="match status" value="1"/>
</dbReference>
<evidence type="ECO:0000259" key="11">
    <source>
        <dbReference type="Pfam" id="PF03934"/>
    </source>
</evidence>
<keyword evidence="6" id="KW-0812">Transmembrane</keyword>